<accession>A0A0B2VHX9</accession>
<protein>
    <submittedName>
        <fullName evidence="1">Uncharacterized protein</fullName>
    </submittedName>
</protein>
<evidence type="ECO:0000313" key="1">
    <source>
        <dbReference type="EMBL" id="KHN80615.1"/>
    </source>
</evidence>
<keyword evidence="2" id="KW-1185">Reference proteome</keyword>
<organism evidence="1 2">
    <name type="scientific">Toxocara canis</name>
    <name type="common">Canine roundworm</name>
    <dbReference type="NCBI Taxonomy" id="6265"/>
    <lineage>
        <taxon>Eukaryota</taxon>
        <taxon>Metazoa</taxon>
        <taxon>Ecdysozoa</taxon>
        <taxon>Nematoda</taxon>
        <taxon>Chromadorea</taxon>
        <taxon>Rhabditida</taxon>
        <taxon>Spirurina</taxon>
        <taxon>Ascaridomorpha</taxon>
        <taxon>Ascaridoidea</taxon>
        <taxon>Toxocaridae</taxon>
        <taxon>Toxocara</taxon>
    </lineage>
</organism>
<gene>
    <name evidence="1" type="ORF">Tcan_01650</name>
</gene>
<dbReference type="AlphaFoldDB" id="A0A0B2VHX9"/>
<feature type="non-terminal residue" evidence="1">
    <location>
        <position position="134"/>
    </location>
</feature>
<name>A0A0B2VHX9_TOXCA</name>
<evidence type="ECO:0000313" key="2">
    <source>
        <dbReference type="Proteomes" id="UP000031036"/>
    </source>
</evidence>
<reference evidence="1" key="1">
    <citation type="submission" date="2014-11" db="EMBL/GenBank/DDBJ databases">
        <title>Genetic blueprint of the zoonotic pathogen Toxocara canis.</title>
        <authorList>
            <person name="Zhu X.-Q."/>
            <person name="Korhonen P.K."/>
            <person name="Cai H."/>
            <person name="Young N.D."/>
            <person name="Nejsum P."/>
            <person name="von Samson-Himmelstjerna G."/>
            <person name="Boag P.R."/>
            <person name="Tan P."/>
            <person name="Li Q."/>
            <person name="Min J."/>
            <person name="Yang Y."/>
            <person name="Wang X."/>
            <person name="Fang X."/>
            <person name="Hall R.S."/>
            <person name="Hofmann A."/>
            <person name="Sternberg P.W."/>
            <person name="Jex A.R."/>
            <person name="Gasser R.B."/>
        </authorList>
    </citation>
    <scope>NUCLEOTIDE SEQUENCE [LARGE SCALE GENOMIC DNA]</scope>
    <source>
        <strain evidence="1">PN_DK_2014</strain>
    </source>
</reference>
<dbReference type="Proteomes" id="UP000031036">
    <property type="component" value="Unassembled WGS sequence"/>
</dbReference>
<comment type="caution">
    <text evidence="1">The sequence shown here is derived from an EMBL/GenBank/DDBJ whole genome shotgun (WGS) entry which is preliminary data.</text>
</comment>
<sequence length="134" mass="15615">MLSTRILFPFTPTHNNFFHKFGPRRTECQLSPSSLSLKRHHARMPSRECYSPRCTNSRLHDVIVAFLTNEFPMKCFTESLWLIGLRSTPASPSQPSQQSLMKVNTHSYKNSHIIRSSRRVYLERAATALRFNIY</sequence>
<dbReference type="EMBL" id="JPKZ01001702">
    <property type="protein sequence ID" value="KHN80615.1"/>
    <property type="molecule type" value="Genomic_DNA"/>
</dbReference>
<proteinExistence type="predicted"/>